<accession>A0ACA9M554</accession>
<sequence length="152" mass="18118">SANRKEDRKQDKRSDIMFIKECEEKLYKLIFVKSSHIVCTKIKEENDNAKLWREINDEITWVHKGYKPDKNEFEIFGIQIARKIIHLNVLIKNTDKIYHLYHLCLIEIPLQPTDEDDVFQFVGALLLLRNIIIVNIFMLFNVSKTKSEQLKK</sequence>
<name>A0ACA9M554_9GLOM</name>
<protein>
    <submittedName>
        <fullName evidence="1">29693_t:CDS:1</fullName>
    </submittedName>
</protein>
<organism evidence="1 2">
    <name type="scientific">Racocetra persica</name>
    <dbReference type="NCBI Taxonomy" id="160502"/>
    <lineage>
        <taxon>Eukaryota</taxon>
        <taxon>Fungi</taxon>
        <taxon>Fungi incertae sedis</taxon>
        <taxon>Mucoromycota</taxon>
        <taxon>Glomeromycotina</taxon>
        <taxon>Glomeromycetes</taxon>
        <taxon>Diversisporales</taxon>
        <taxon>Gigasporaceae</taxon>
        <taxon>Racocetra</taxon>
    </lineage>
</organism>
<evidence type="ECO:0000313" key="2">
    <source>
        <dbReference type="Proteomes" id="UP000789920"/>
    </source>
</evidence>
<dbReference type="Proteomes" id="UP000789920">
    <property type="component" value="Unassembled WGS sequence"/>
</dbReference>
<gene>
    <name evidence="1" type="ORF">RPERSI_LOCUS4329</name>
</gene>
<comment type="caution">
    <text evidence="1">The sequence shown here is derived from an EMBL/GenBank/DDBJ whole genome shotgun (WGS) entry which is preliminary data.</text>
</comment>
<evidence type="ECO:0000313" key="1">
    <source>
        <dbReference type="EMBL" id="CAG8560164.1"/>
    </source>
</evidence>
<keyword evidence="2" id="KW-1185">Reference proteome</keyword>
<feature type="non-terminal residue" evidence="1">
    <location>
        <position position="1"/>
    </location>
</feature>
<reference evidence="1" key="1">
    <citation type="submission" date="2021-06" db="EMBL/GenBank/DDBJ databases">
        <authorList>
            <person name="Kallberg Y."/>
            <person name="Tangrot J."/>
            <person name="Rosling A."/>
        </authorList>
    </citation>
    <scope>NUCLEOTIDE SEQUENCE</scope>
    <source>
        <strain evidence="1">MA461A</strain>
    </source>
</reference>
<proteinExistence type="predicted"/>
<dbReference type="EMBL" id="CAJVQC010005896">
    <property type="protein sequence ID" value="CAG8560164.1"/>
    <property type="molecule type" value="Genomic_DNA"/>
</dbReference>